<organism evidence="3 4">
    <name type="scientific">Coemansia biformis</name>
    <dbReference type="NCBI Taxonomy" id="1286918"/>
    <lineage>
        <taxon>Eukaryota</taxon>
        <taxon>Fungi</taxon>
        <taxon>Fungi incertae sedis</taxon>
        <taxon>Zoopagomycota</taxon>
        <taxon>Kickxellomycotina</taxon>
        <taxon>Kickxellomycetes</taxon>
        <taxon>Kickxellales</taxon>
        <taxon>Kickxellaceae</taxon>
        <taxon>Coemansia</taxon>
    </lineage>
</organism>
<reference evidence="3" key="1">
    <citation type="submission" date="2022-07" db="EMBL/GenBank/DDBJ databases">
        <title>Phylogenomic reconstructions and comparative analyses of Kickxellomycotina fungi.</title>
        <authorList>
            <person name="Reynolds N.K."/>
            <person name="Stajich J.E."/>
            <person name="Barry K."/>
            <person name="Grigoriev I.V."/>
            <person name="Crous P."/>
            <person name="Smith M.E."/>
        </authorList>
    </citation>
    <scope>NUCLEOTIDE SEQUENCE</scope>
    <source>
        <strain evidence="3">BCRC 34381</strain>
    </source>
</reference>
<proteinExistence type="predicted"/>
<dbReference type="EMBL" id="JANBOI010003686">
    <property type="protein sequence ID" value="KAJ1718190.1"/>
    <property type="molecule type" value="Genomic_DNA"/>
</dbReference>
<evidence type="ECO:0000256" key="1">
    <source>
        <dbReference type="SAM" id="MobiDB-lite"/>
    </source>
</evidence>
<feature type="compositionally biased region" description="Basic and acidic residues" evidence="1">
    <location>
        <begin position="67"/>
        <end position="79"/>
    </location>
</feature>
<dbReference type="AlphaFoldDB" id="A0A9W7XSF6"/>
<gene>
    <name evidence="3" type="ORF">LPJ61_006769</name>
</gene>
<keyword evidence="2" id="KW-0472">Membrane</keyword>
<sequence length="190" mass="19604">MDSPNITATAAAAKVGGIVVGGDFYALQGANVGNESSSADESSSDEDSSESSSGGSTDGPSDSSDDSSDHSVGHSHTEQSSDDSLGSVDNSSGFTKTQKIIVGVVVPIGVIIIGIGCAILYRIWASKRQDRAWNPRDNMVQLQNAANEIGRGDALPLTPPTYESSVYIPPLQAPKPIDLSDPDAKVPGKE</sequence>
<evidence type="ECO:0000313" key="4">
    <source>
        <dbReference type="Proteomes" id="UP001143981"/>
    </source>
</evidence>
<accession>A0A9W7XSF6</accession>
<evidence type="ECO:0000256" key="2">
    <source>
        <dbReference type="SAM" id="Phobius"/>
    </source>
</evidence>
<protein>
    <submittedName>
        <fullName evidence="3">Uncharacterized protein</fullName>
    </submittedName>
</protein>
<feature type="compositionally biased region" description="Low complexity" evidence="1">
    <location>
        <begin position="50"/>
        <end position="62"/>
    </location>
</feature>
<evidence type="ECO:0000313" key="3">
    <source>
        <dbReference type="EMBL" id="KAJ1718190.1"/>
    </source>
</evidence>
<feature type="transmembrane region" description="Helical" evidence="2">
    <location>
        <begin position="100"/>
        <end position="121"/>
    </location>
</feature>
<name>A0A9W7XSF6_9FUNG</name>
<keyword evidence="4" id="KW-1185">Reference proteome</keyword>
<keyword evidence="2" id="KW-0812">Transmembrane</keyword>
<keyword evidence="2" id="KW-1133">Transmembrane helix</keyword>
<comment type="caution">
    <text evidence="3">The sequence shown here is derived from an EMBL/GenBank/DDBJ whole genome shotgun (WGS) entry which is preliminary data.</text>
</comment>
<feature type="region of interest" description="Disordered" evidence="1">
    <location>
        <begin position="32"/>
        <end position="90"/>
    </location>
</feature>
<dbReference type="Proteomes" id="UP001143981">
    <property type="component" value="Unassembled WGS sequence"/>
</dbReference>